<name>A0A060Z7J1_ONCMY</name>
<reference evidence="3" key="1">
    <citation type="journal article" date="2014" name="Nat. Commun.">
        <title>The rainbow trout genome provides novel insights into evolution after whole-genome duplication in vertebrates.</title>
        <authorList>
            <person name="Berthelot C."/>
            <person name="Brunet F."/>
            <person name="Chalopin D."/>
            <person name="Juanchich A."/>
            <person name="Bernard M."/>
            <person name="Noel B."/>
            <person name="Bento P."/>
            <person name="Da Silva C."/>
            <person name="Labadie K."/>
            <person name="Alberti A."/>
            <person name="Aury J.M."/>
            <person name="Louis A."/>
            <person name="Dehais P."/>
            <person name="Bardou P."/>
            <person name="Montfort J."/>
            <person name="Klopp C."/>
            <person name="Cabau C."/>
            <person name="Gaspin C."/>
            <person name="Thorgaard G.H."/>
            <person name="Boussaha M."/>
            <person name="Quillet E."/>
            <person name="Guyomard R."/>
            <person name="Galiana D."/>
            <person name="Bobe J."/>
            <person name="Volff J.N."/>
            <person name="Genet C."/>
            <person name="Wincker P."/>
            <person name="Jaillon O."/>
            <person name="Roest Crollius H."/>
            <person name="Guiguen Y."/>
        </authorList>
    </citation>
    <scope>NUCLEOTIDE SEQUENCE [LARGE SCALE GENOMIC DNA]</scope>
</reference>
<gene>
    <name evidence="3" type="ORF">GSONMT00023556001</name>
</gene>
<dbReference type="PANTHER" id="PTHR46299">
    <property type="entry name" value="VON WILLEBRAND FACTOR A DOMAIN-CONTAINING PROTEIN 5B2-RELATED"/>
    <property type="match status" value="1"/>
</dbReference>
<organism evidence="3 4">
    <name type="scientific">Oncorhynchus mykiss</name>
    <name type="common">Rainbow trout</name>
    <name type="synonym">Salmo gairdneri</name>
    <dbReference type="NCBI Taxonomy" id="8022"/>
    <lineage>
        <taxon>Eukaryota</taxon>
        <taxon>Metazoa</taxon>
        <taxon>Chordata</taxon>
        <taxon>Craniata</taxon>
        <taxon>Vertebrata</taxon>
        <taxon>Euteleostomi</taxon>
        <taxon>Actinopterygii</taxon>
        <taxon>Neopterygii</taxon>
        <taxon>Teleostei</taxon>
        <taxon>Protacanthopterygii</taxon>
        <taxon>Salmoniformes</taxon>
        <taxon>Salmonidae</taxon>
        <taxon>Salmoninae</taxon>
        <taxon>Oncorhynchus</taxon>
    </lineage>
</organism>
<dbReference type="STRING" id="8022.A0A060Z7J1"/>
<dbReference type="InterPro" id="IPR052627">
    <property type="entry name" value="VWA_domain-containing"/>
</dbReference>
<dbReference type="PaxDb" id="8022-A0A060Z7J1"/>
<protein>
    <recommendedName>
        <fullName evidence="2">VIT domain-containing protein</fullName>
    </recommendedName>
</protein>
<feature type="domain" description="VIT" evidence="2">
    <location>
        <begin position="3"/>
        <end position="78"/>
    </location>
</feature>
<reference evidence="3" key="2">
    <citation type="submission" date="2014-03" db="EMBL/GenBank/DDBJ databases">
        <authorList>
            <person name="Genoscope - CEA"/>
        </authorList>
    </citation>
    <scope>NUCLEOTIDE SEQUENCE</scope>
</reference>
<evidence type="ECO:0000313" key="4">
    <source>
        <dbReference type="Proteomes" id="UP000193380"/>
    </source>
</evidence>
<proteinExistence type="predicted"/>
<accession>A0A060Z7J1</accession>
<dbReference type="AlphaFoldDB" id="A0A060Z7J1"/>
<sequence>MVGLRNRSTWAPLLLKASCIKSCANGCSLGITAHLTYANTDIEPVEGVFVYPLGEKEVVVGFEAVIAGRMVGVQIQSRGKLEDCCLDCCPESGLDGQCGNGREWGCCGGSSLDIQCTNGEQRGEGEMYGRRKEGGIDWSGAAAGDPAWTCSVPTVNKGGKERCTAEEKEGGIDRGKGWRARGKEEGRK</sequence>
<dbReference type="InterPro" id="IPR013694">
    <property type="entry name" value="VIT"/>
</dbReference>
<evidence type="ECO:0000256" key="1">
    <source>
        <dbReference type="SAM" id="MobiDB-lite"/>
    </source>
</evidence>
<dbReference type="EMBL" id="FR952780">
    <property type="protein sequence ID" value="CDR00068.1"/>
    <property type="molecule type" value="Genomic_DNA"/>
</dbReference>
<dbReference type="Proteomes" id="UP000193380">
    <property type="component" value="Unassembled WGS sequence"/>
</dbReference>
<evidence type="ECO:0000313" key="3">
    <source>
        <dbReference type="EMBL" id="CDR00068.1"/>
    </source>
</evidence>
<dbReference type="PANTHER" id="PTHR46299:SF2">
    <property type="entry name" value="VON WILLEBRAND FACTOR A DOMAIN-CONTAINING PROTEIN 5B2"/>
    <property type="match status" value="1"/>
</dbReference>
<dbReference type="Pfam" id="PF13757">
    <property type="entry name" value="VIT_2"/>
    <property type="match status" value="1"/>
</dbReference>
<evidence type="ECO:0000259" key="2">
    <source>
        <dbReference type="Pfam" id="PF13757"/>
    </source>
</evidence>
<feature type="non-terminal residue" evidence="3">
    <location>
        <position position="188"/>
    </location>
</feature>
<feature type="region of interest" description="Disordered" evidence="1">
    <location>
        <begin position="161"/>
        <end position="188"/>
    </location>
</feature>